<proteinExistence type="predicted"/>
<reference evidence="1" key="1">
    <citation type="submission" date="2020-03" db="EMBL/GenBank/DDBJ databases">
        <title>The deep terrestrial virosphere.</title>
        <authorList>
            <person name="Holmfeldt K."/>
            <person name="Nilsson E."/>
            <person name="Simone D."/>
            <person name="Lopez-Fernandez M."/>
            <person name="Wu X."/>
            <person name="de Brujin I."/>
            <person name="Lundin D."/>
            <person name="Andersson A."/>
            <person name="Bertilsson S."/>
            <person name="Dopson M."/>
        </authorList>
    </citation>
    <scope>NUCLEOTIDE SEQUENCE</scope>
    <source>
        <strain evidence="1">MM171B00685</strain>
    </source>
</reference>
<dbReference type="AlphaFoldDB" id="A0A6M3M6Q0"/>
<sequence>MVDTEPLRKYIECRDALSTGDKQKALSLLAESMGEKEPTEYMKSELENLAEPNIATLTLILHESKKEH</sequence>
<protein>
    <submittedName>
        <fullName evidence="1">Uncharacterized protein</fullName>
    </submittedName>
</protein>
<evidence type="ECO:0000313" key="1">
    <source>
        <dbReference type="EMBL" id="QJB03501.1"/>
    </source>
</evidence>
<dbReference type="EMBL" id="MT143849">
    <property type="protein sequence ID" value="QJB03501.1"/>
    <property type="molecule type" value="Genomic_DNA"/>
</dbReference>
<gene>
    <name evidence="1" type="ORF">MM171B00685_0006</name>
</gene>
<organism evidence="1">
    <name type="scientific">viral metagenome</name>
    <dbReference type="NCBI Taxonomy" id="1070528"/>
    <lineage>
        <taxon>unclassified sequences</taxon>
        <taxon>metagenomes</taxon>
        <taxon>organismal metagenomes</taxon>
    </lineage>
</organism>
<accession>A0A6M3M6Q0</accession>
<name>A0A6M3M6Q0_9ZZZZ</name>